<dbReference type="OrthoDB" id="2468360at2"/>
<keyword evidence="1" id="KW-0812">Transmembrane</keyword>
<reference evidence="3 5" key="2">
    <citation type="journal article" date="2020" name="Extremophiles">
        <title>Genomic analysis of Caldalkalibacillus thermarum TA2.A1 reveals aerobic alkaliphilic metabolism and evolutionary hallmarks linking alkaliphilic bacteria and plant life.</title>
        <authorList>
            <person name="de Jong S.I."/>
            <person name="van den Broek M.A."/>
            <person name="Merkel A.Y."/>
            <person name="de la Torre Cortes P."/>
            <person name="Kalamorz F."/>
            <person name="Cook G.M."/>
            <person name="van Loosdrecht M.C.M."/>
            <person name="McMillan D.G.G."/>
        </authorList>
    </citation>
    <scope>NUCLEOTIDE SEQUENCE [LARGE SCALE GENOMIC DNA]</scope>
    <source>
        <strain evidence="3 5">TA2.A1</strain>
    </source>
</reference>
<dbReference type="PANTHER" id="PTHR35283">
    <property type="entry name" value="T12C22.21 PROTEIN"/>
    <property type="match status" value="1"/>
</dbReference>
<evidence type="ECO:0000313" key="4">
    <source>
        <dbReference type="Proteomes" id="UP000010716"/>
    </source>
</evidence>
<dbReference type="RefSeq" id="WP_007504300.1">
    <property type="nucleotide sequence ID" value="NZ_AFCE01000125.1"/>
</dbReference>
<name>F5L6D8_CALTT</name>
<protein>
    <submittedName>
        <fullName evidence="3">DUF3054 domain-containing protein</fullName>
    </submittedName>
</protein>
<evidence type="ECO:0000313" key="5">
    <source>
        <dbReference type="Proteomes" id="UP000825179"/>
    </source>
</evidence>
<accession>F5L6D8</accession>
<gene>
    <name evidence="2" type="ORF">CathTA2_1350</name>
    <name evidence="3" type="ORF">HUR95_10400</name>
</gene>
<dbReference type="EMBL" id="CP082237">
    <property type="protein sequence ID" value="QZT32789.1"/>
    <property type="molecule type" value="Genomic_DNA"/>
</dbReference>
<dbReference type="eggNOG" id="ENOG5033G2Q">
    <property type="taxonomic scope" value="Bacteria"/>
</dbReference>
<evidence type="ECO:0000313" key="2">
    <source>
        <dbReference type="EMBL" id="EGL83091.1"/>
    </source>
</evidence>
<dbReference type="Pfam" id="PF11255">
    <property type="entry name" value="DUF3054"/>
    <property type="match status" value="1"/>
</dbReference>
<feature type="transmembrane region" description="Helical" evidence="1">
    <location>
        <begin position="5"/>
        <end position="22"/>
    </location>
</feature>
<dbReference type="EMBL" id="AFCE01000125">
    <property type="protein sequence ID" value="EGL83091.1"/>
    <property type="molecule type" value="Genomic_DNA"/>
</dbReference>
<organism evidence="2 4">
    <name type="scientific">Caldalkalibacillus thermarum (strain TA2.A1)</name>
    <dbReference type="NCBI Taxonomy" id="986075"/>
    <lineage>
        <taxon>Bacteria</taxon>
        <taxon>Bacillati</taxon>
        <taxon>Bacillota</taxon>
        <taxon>Bacilli</taxon>
        <taxon>Bacillales</taxon>
        <taxon>Bacillaceae</taxon>
        <taxon>Caldalkalibacillus</taxon>
    </lineage>
</organism>
<reference evidence="2 4" key="1">
    <citation type="journal article" date="2011" name="J. Bacteriol.">
        <title>Draft genome sequence of the thermoalkaliphilic Caldalkalibacillus thermarum strain TA2.A1.</title>
        <authorList>
            <person name="Kalamorz F."/>
            <person name="Keis S."/>
            <person name="McMillan D.G."/>
            <person name="Olsson K."/>
            <person name="Stanton J.A."/>
            <person name="Stockwell P."/>
            <person name="Black M.A."/>
            <person name="Klingeman D.M."/>
            <person name="Land M.L."/>
            <person name="Han C.S."/>
            <person name="Martin S.L."/>
            <person name="Becher S.A."/>
            <person name="Peddie C.J."/>
            <person name="Morgan H.W."/>
            <person name="Matthies D."/>
            <person name="Preiss L."/>
            <person name="Meier T."/>
            <person name="Brown S.D."/>
            <person name="Cook G.M."/>
        </authorList>
    </citation>
    <scope>NUCLEOTIDE SEQUENCE [LARGE SCALE GENOMIC DNA]</scope>
    <source>
        <strain evidence="2 4">TA2.A1</strain>
    </source>
</reference>
<evidence type="ECO:0000313" key="3">
    <source>
        <dbReference type="EMBL" id="QZT32789.1"/>
    </source>
</evidence>
<keyword evidence="1" id="KW-1133">Transmembrane helix</keyword>
<dbReference type="AlphaFoldDB" id="F5L6D8"/>
<dbReference type="Proteomes" id="UP000825179">
    <property type="component" value="Chromosome"/>
</dbReference>
<feature type="transmembrane region" description="Helical" evidence="1">
    <location>
        <begin position="34"/>
        <end position="56"/>
    </location>
</feature>
<dbReference type="Proteomes" id="UP000010716">
    <property type="component" value="Unassembled WGS sequence"/>
</dbReference>
<dbReference type="InterPro" id="IPR021414">
    <property type="entry name" value="DUF3054"/>
</dbReference>
<dbReference type="PANTHER" id="PTHR35283:SF3">
    <property type="entry name" value="T12C22.21 PROTEIN"/>
    <property type="match status" value="1"/>
</dbReference>
<evidence type="ECO:0000256" key="1">
    <source>
        <dbReference type="SAM" id="Phobius"/>
    </source>
</evidence>
<dbReference type="KEGG" id="cthu:HUR95_10400"/>
<feature type="transmembrane region" description="Helical" evidence="1">
    <location>
        <begin position="68"/>
        <end position="89"/>
    </location>
</feature>
<feature type="transmembrane region" description="Helical" evidence="1">
    <location>
        <begin position="95"/>
        <end position="120"/>
    </location>
</feature>
<proteinExistence type="predicted"/>
<keyword evidence="1" id="KW-0472">Membrane</keyword>
<sequence length="123" mass="13263">MLSTVLVGVGDAIILLIFVLLGGMEHGMAISPGYVLSTAWPFLLSWFVVGTAMGVFRPAVLHQPRQALKTVSITWLVAGILGLAIRGLLEQVVPSVPFILVTLGFNYVLLTGWRVILAFVCSR</sequence>
<reference evidence="3" key="3">
    <citation type="submission" date="2021-08" db="EMBL/GenBank/DDBJ databases">
        <authorList>
            <person name="de Jong S."/>
            <person name="van den Broek M."/>
            <person name="Merkel A."/>
            <person name="de la Torre Cortes P."/>
            <person name="Kalamorz F."/>
            <person name="Cook G."/>
            <person name="van Loosdrecht M."/>
            <person name="McMillan D."/>
        </authorList>
    </citation>
    <scope>NUCLEOTIDE SEQUENCE</scope>
    <source>
        <strain evidence="3">TA2.A1</strain>
    </source>
</reference>
<keyword evidence="5" id="KW-1185">Reference proteome</keyword>